<reference evidence="3" key="1">
    <citation type="journal article" date="2020" name="New Phytol.">
        <title>Comparative genomics reveals dynamic genome evolution in host specialist ectomycorrhizal fungi.</title>
        <authorList>
            <person name="Lofgren L.A."/>
            <person name="Nguyen N.H."/>
            <person name="Vilgalys R."/>
            <person name="Ruytinx J."/>
            <person name="Liao H.L."/>
            <person name="Branco S."/>
            <person name="Kuo A."/>
            <person name="LaButti K."/>
            <person name="Lipzen A."/>
            <person name="Andreopoulos W."/>
            <person name="Pangilinan J."/>
            <person name="Riley R."/>
            <person name="Hundley H."/>
            <person name="Na H."/>
            <person name="Barry K."/>
            <person name="Grigoriev I.V."/>
            <person name="Stajich J.E."/>
            <person name="Kennedy P.G."/>
        </authorList>
    </citation>
    <scope>NUCLEOTIDE SEQUENCE</scope>
    <source>
        <strain evidence="3">DOB743</strain>
    </source>
</reference>
<evidence type="ECO:0000313" key="3">
    <source>
        <dbReference type="EMBL" id="KAG1779015.1"/>
    </source>
</evidence>
<keyword evidence="4" id="KW-1185">Reference proteome</keyword>
<gene>
    <name evidence="3" type="ORF">EV702DRAFT_115969</name>
</gene>
<dbReference type="AlphaFoldDB" id="A0A9P6ZZG6"/>
<dbReference type="GO" id="GO:0008270">
    <property type="term" value="F:zinc ion binding"/>
    <property type="evidence" value="ECO:0007669"/>
    <property type="project" value="UniProtKB-KW"/>
</dbReference>
<feature type="domain" description="C2H2-type" evidence="2">
    <location>
        <begin position="91"/>
        <end position="116"/>
    </location>
</feature>
<dbReference type="SUPFAM" id="SSF57667">
    <property type="entry name" value="beta-beta-alpha zinc fingers"/>
    <property type="match status" value="1"/>
</dbReference>
<organism evidence="3 4">
    <name type="scientific">Suillus placidus</name>
    <dbReference type="NCBI Taxonomy" id="48579"/>
    <lineage>
        <taxon>Eukaryota</taxon>
        <taxon>Fungi</taxon>
        <taxon>Dikarya</taxon>
        <taxon>Basidiomycota</taxon>
        <taxon>Agaricomycotina</taxon>
        <taxon>Agaricomycetes</taxon>
        <taxon>Agaricomycetidae</taxon>
        <taxon>Boletales</taxon>
        <taxon>Suillineae</taxon>
        <taxon>Suillaceae</taxon>
        <taxon>Suillus</taxon>
    </lineage>
</organism>
<accession>A0A9P6ZZG6</accession>
<dbReference type="PROSITE" id="PS50157">
    <property type="entry name" value="ZINC_FINGER_C2H2_2"/>
    <property type="match status" value="1"/>
</dbReference>
<dbReference type="EMBL" id="JABBWD010000013">
    <property type="protein sequence ID" value="KAG1779015.1"/>
    <property type="molecule type" value="Genomic_DNA"/>
</dbReference>
<name>A0A9P6ZZG6_9AGAM</name>
<dbReference type="InterPro" id="IPR013087">
    <property type="entry name" value="Znf_C2H2_type"/>
</dbReference>
<evidence type="ECO:0000259" key="2">
    <source>
        <dbReference type="PROSITE" id="PS50157"/>
    </source>
</evidence>
<evidence type="ECO:0000256" key="1">
    <source>
        <dbReference type="PROSITE-ProRule" id="PRU00042"/>
    </source>
</evidence>
<protein>
    <recommendedName>
        <fullName evidence="2">C2H2-type domain-containing protein</fullName>
    </recommendedName>
</protein>
<dbReference type="Gene3D" id="3.30.160.60">
    <property type="entry name" value="Classic Zinc Finger"/>
    <property type="match status" value="1"/>
</dbReference>
<sequence length="116" mass="13131">MAQNNNGSSSAHGLSVHSLAELFQCMWVVEHGLHCNDLILGHDTSTHLRKCHGIRGADDLRFFCCWEGCNMVLKKESLARHVQAVHLGILYPCDTCNQKFTRTYNLDVHKRNCPPQ</sequence>
<proteinExistence type="predicted"/>
<keyword evidence="1" id="KW-0863">Zinc-finger</keyword>
<evidence type="ECO:0000313" key="4">
    <source>
        <dbReference type="Proteomes" id="UP000714275"/>
    </source>
</evidence>
<comment type="caution">
    <text evidence="3">The sequence shown here is derived from an EMBL/GenBank/DDBJ whole genome shotgun (WGS) entry which is preliminary data.</text>
</comment>
<keyword evidence="1" id="KW-0862">Zinc</keyword>
<dbReference type="Proteomes" id="UP000714275">
    <property type="component" value="Unassembled WGS sequence"/>
</dbReference>
<keyword evidence="1" id="KW-0479">Metal-binding</keyword>
<dbReference type="OrthoDB" id="2646875at2759"/>
<dbReference type="InterPro" id="IPR036236">
    <property type="entry name" value="Znf_C2H2_sf"/>
</dbReference>